<feature type="region of interest" description="Disordered" evidence="1">
    <location>
        <begin position="44"/>
        <end position="72"/>
    </location>
</feature>
<name>V9K8H8_CALMI</name>
<feature type="region of interest" description="Disordered" evidence="1">
    <location>
        <begin position="917"/>
        <end position="943"/>
    </location>
</feature>
<feature type="region of interest" description="Disordered" evidence="1">
    <location>
        <begin position="452"/>
        <end position="592"/>
    </location>
</feature>
<dbReference type="CTD" id="79664"/>
<dbReference type="InterPro" id="IPR019535">
    <property type="entry name" value="ICE2_C"/>
</dbReference>
<dbReference type="Pfam" id="PF10505">
    <property type="entry name" value="NARG2_C"/>
    <property type="match status" value="1"/>
</dbReference>
<feature type="region of interest" description="Disordered" evidence="1">
    <location>
        <begin position="396"/>
        <end position="439"/>
    </location>
</feature>
<feature type="compositionally biased region" description="Basic and acidic residues" evidence="1">
    <location>
        <begin position="462"/>
        <end position="493"/>
    </location>
</feature>
<dbReference type="GO" id="GO:0042796">
    <property type="term" value="P:snRNA transcription by RNA polymerase III"/>
    <property type="evidence" value="ECO:0007669"/>
    <property type="project" value="TreeGrafter"/>
</dbReference>
<dbReference type="PANTHER" id="PTHR14633:SF3">
    <property type="entry name" value="LITTLE ELONGATION COMPLEX SUBUNIT 2"/>
    <property type="match status" value="1"/>
</dbReference>
<dbReference type="GO" id="GO:0008023">
    <property type="term" value="C:transcription elongation factor complex"/>
    <property type="evidence" value="ECO:0007669"/>
    <property type="project" value="InterPro"/>
</dbReference>
<evidence type="ECO:0000313" key="4">
    <source>
        <dbReference type="Ensembl" id="ENSCMIP00000011894.1"/>
    </source>
</evidence>
<dbReference type="GeneTree" id="ENSGT00390000006883"/>
<feature type="compositionally biased region" description="Low complexity" evidence="1">
    <location>
        <begin position="499"/>
        <end position="513"/>
    </location>
</feature>
<dbReference type="AlphaFoldDB" id="V9K8H8"/>
<evidence type="ECO:0000313" key="5">
    <source>
        <dbReference type="Proteomes" id="UP000314986"/>
    </source>
</evidence>
<keyword evidence="3" id="KW-0675">Receptor</keyword>
<evidence type="ECO:0000313" key="3">
    <source>
        <dbReference type="EMBL" id="AFO93904.1"/>
    </source>
</evidence>
<gene>
    <name evidence="4" type="primary">ice2</name>
</gene>
<feature type="compositionally biased region" description="Low complexity" evidence="1">
    <location>
        <begin position="58"/>
        <end position="69"/>
    </location>
</feature>
<feature type="domain" description="Little elongation complex subunit 2 C-terminal" evidence="2">
    <location>
        <begin position="681"/>
        <end position="889"/>
    </location>
</feature>
<dbReference type="GO" id="GO:0042795">
    <property type="term" value="P:snRNA transcription by RNA polymerase II"/>
    <property type="evidence" value="ECO:0007669"/>
    <property type="project" value="TreeGrafter"/>
</dbReference>
<dbReference type="Proteomes" id="UP000314986">
    <property type="component" value="Unassembled WGS sequence"/>
</dbReference>
<reference evidence="3 5" key="3">
    <citation type="journal article" date="2014" name="Nature">
        <title>Elephant shark genome provides unique insights into gnathostome evolution.</title>
        <authorList>
            <consortium name="International Elephant Shark Genome Sequencing Consortium"/>
            <person name="Venkatesh B."/>
            <person name="Lee A.P."/>
            <person name="Ravi V."/>
            <person name="Maurya A.K."/>
            <person name="Lian M.M."/>
            <person name="Swann J.B."/>
            <person name="Ohta Y."/>
            <person name="Flajnik M.F."/>
            <person name="Sutoh Y."/>
            <person name="Kasahara M."/>
            <person name="Hoon S."/>
            <person name="Gangu V."/>
            <person name="Roy S.W."/>
            <person name="Irimia M."/>
            <person name="Korzh V."/>
            <person name="Kondrychyn I."/>
            <person name="Lim Z.W."/>
            <person name="Tay B.H."/>
            <person name="Tohari S."/>
            <person name="Kong K.W."/>
            <person name="Ho S."/>
            <person name="Lorente-Galdos B."/>
            <person name="Quilez J."/>
            <person name="Marques-Bonet T."/>
            <person name="Raney B.J."/>
            <person name="Ingham P.W."/>
            <person name="Tay A."/>
            <person name="Hillier L.W."/>
            <person name="Minx P."/>
            <person name="Boehm T."/>
            <person name="Wilson R.K."/>
            <person name="Brenner S."/>
            <person name="Warren W.C."/>
        </authorList>
    </citation>
    <scope>NUCLEOTIDE SEQUENCE</scope>
    <source>
        <tissue evidence="3">Testis</tissue>
    </source>
</reference>
<reference evidence="4" key="4">
    <citation type="submission" date="2025-05" db="UniProtKB">
        <authorList>
            <consortium name="Ensembl"/>
        </authorList>
    </citation>
    <scope>IDENTIFICATION</scope>
</reference>
<dbReference type="Ensembl" id="ENSCMIT00000012181.1">
    <property type="protein sequence ID" value="ENSCMIP00000011894.1"/>
    <property type="gene ID" value="ENSCMIG00000006138.1"/>
</dbReference>
<sequence>MSWDCSPKNGIEEFFSREMYDRYTMSPTVTELCFLSKRQRVETETSSSSQPQLLPVESSSQAPAPAPAQKKNNCASFAFPEPRVPYPHLSRMEYWEQNRYVSLLKKFKNGYTYAIHMVKNDDDFAQFTEMKKIVSIETEEFMKYLQNVARMCAEDYNFIIPDSIRYTEDVLREWSKSVKKYPQYYCIQDNTNIMGGKFIPDLKFTMEKNLFSMGKSRFLKLPVSRFPFDISLSTEYKYVSSFASPKERDCIVNSDIMNDRNAAKLSVKYGAQFCMTTQALYTLLNNHGPNYAEQWEIPICVKTINEKGNKVKVICFDSPLVKKELTVREKNSLFYEVPLDLLMSKKSDVPLSTMTLDKPEDINRLEENMLGRKQQQYESIFENTDFDATDLETFGSMSTRSSKRISQNRTSVKDDKHARSLNSTASTSKKQGNKSQPSEDISVTLGIKDKLNQEQCPLSDPSKTKCDGKSNTTKNDDSKEEKQETNSKGETRTKSGTNSLTTETDSDETSSFKPSKKKISDHSDSDDERLIIDTDHQRRVPEETNSRTLNSVPEKTLLHEAEDIPDTPRSPSPDQDVITRSMQSKKENKRSVRKISKEFDPVGQILKMQCKLLKSDPKPVVEQSLVNQEANVLDTHPMQGHVSLEKNPAESIVSESAGSIGSNSKTLLSDELRHCTENVCDYADPSTGNVSYKLFSLADMLIIVRGQVFKAQTKPRSNKVGPKRHIPVFLYPKLNYQPSYGVEDFTDSEACRFWTETLFNSNSWFYIAHIDIFASKIIFLDQFPAASLGTRFKSFKPINSLNILHHILKAVSGLEEGNYLLSHARKFSSVTVYSSSQDKATRTDYNLHATHHELPKVPSTLSVPWVPLDPTIMMPYHVHHGRAPCMFPPKPSKKTKNKKIGAVKGNKWSFVQTKAVSMETRNNSASSARGNQGVSPNKKRKKT</sequence>
<feature type="compositionally biased region" description="Polar residues" evidence="1">
    <location>
        <begin position="396"/>
        <end position="410"/>
    </location>
</feature>
<feature type="compositionally biased region" description="Basic and acidic residues" evidence="1">
    <location>
        <begin position="518"/>
        <end position="545"/>
    </location>
</feature>
<dbReference type="PANTHER" id="PTHR14633">
    <property type="entry name" value="LITTLE ELONGATION COMPLEX SUBUNIT 2"/>
    <property type="match status" value="1"/>
</dbReference>
<keyword evidence="5" id="KW-1185">Reference proteome</keyword>
<evidence type="ECO:0000256" key="1">
    <source>
        <dbReference type="SAM" id="MobiDB-lite"/>
    </source>
</evidence>
<accession>V9K8H8</accession>
<organism evidence="3">
    <name type="scientific">Callorhinchus milii</name>
    <name type="common">Ghost shark</name>
    <dbReference type="NCBI Taxonomy" id="7868"/>
    <lineage>
        <taxon>Eukaryota</taxon>
        <taxon>Metazoa</taxon>
        <taxon>Chordata</taxon>
        <taxon>Craniata</taxon>
        <taxon>Vertebrata</taxon>
        <taxon>Chondrichthyes</taxon>
        <taxon>Holocephali</taxon>
        <taxon>Chimaeriformes</taxon>
        <taxon>Callorhinchidae</taxon>
        <taxon>Callorhinchus</taxon>
    </lineage>
</organism>
<feature type="compositionally biased region" description="Polar residues" evidence="1">
    <location>
        <begin position="917"/>
        <end position="935"/>
    </location>
</feature>
<proteinExistence type="evidence at transcript level"/>
<reference evidence="5" key="2">
    <citation type="journal article" date="2007" name="PLoS Biol.">
        <title>Survey sequencing and comparative analysis of the elephant shark (Callorhinchus milii) genome.</title>
        <authorList>
            <person name="Venkatesh B."/>
            <person name="Kirkness E.F."/>
            <person name="Loh Y.H."/>
            <person name="Halpern A.L."/>
            <person name="Lee A.P."/>
            <person name="Johnson J."/>
            <person name="Dandona N."/>
            <person name="Viswanathan L.D."/>
            <person name="Tay A."/>
            <person name="Venter J.C."/>
            <person name="Strausberg R.L."/>
            <person name="Brenner S."/>
        </authorList>
    </citation>
    <scope>NUCLEOTIDE SEQUENCE [LARGE SCALE GENOMIC DNA]</scope>
</reference>
<dbReference type="GeneID" id="103187857"/>
<dbReference type="EMBL" id="JW861387">
    <property type="protein sequence ID" value="AFO93904.1"/>
    <property type="molecule type" value="mRNA"/>
</dbReference>
<reference evidence="5" key="1">
    <citation type="journal article" date="2006" name="Science">
        <title>Ancient noncoding elements conserved in the human genome.</title>
        <authorList>
            <person name="Venkatesh B."/>
            <person name="Kirkness E.F."/>
            <person name="Loh Y.H."/>
            <person name="Halpern A.L."/>
            <person name="Lee A.P."/>
            <person name="Johnson J."/>
            <person name="Dandona N."/>
            <person name="Viswanathan L.D."/>
            <person name="Tay A."/>
            <person name="Venter J.C."/>
            <person name="Strausberg R.L."/>
            <person name="Brenner S."/>
        </authorList>
    </citation>
    <scope>NUCLEOTIDE SEQUENCE [LARGE SCALE GENOMIC DNA]</scope>
</reference>
<protein>
    <submittedName>
        <fullName evidence="3">NMDA receptor-regulated protein 2</fullName>
    </submittedName>
</protein>
<dbReference type="OrthoDB" id="6288737at2759"/>
<feature type="compositionally biased region" description="Polar residues" evidence="1">
    <location>
        <begin position="420"/>
        <end position="439"/>
    </location>
</feature>
<dbReference type="GO" id="GO:0045945">
    <property type="term" value="P:positive regulation of transcription by RNA polymerase III"/>
    <property type="evidence" value="ECO:0007669"/>
    <property type="project" value="TreeGrafter"/>
</dbReference>
<evidence type="ECO:0000259" key="2">
    <source>
        <dbReference type="Pfam" id="PF10505"/>
    </source>
</evidence>